<dbReference type="Gene3D" id="3.30.420.10">
    <property type="entry name" value="Ribonuclease H-like superfamily/Ribonuclease H"/>
    <property type="match status" value="1"/>
</dbReference>
<dbReference type="InterPro" id="IPR036691">
    <property type="entry name" value="Endo/exonu/phosph_ase_sf"/>
</dbReference>
<evidence type="ECO:0000313" key="3">
    <source>
        <dbReference type="EMBL" id="SPC96311.1"/>
    </source>
</evidence>
<dbReference type="InterPro" id="IPR026960">
    <property type="entry name" value="RVT-Znf"/>
</dbReference>
<dbReference type="GO" id="GO:0004523">
    <property type="term" value="F:RNA-DNA hybrid ribonuclease activity"/>
    <property type="evidence" value="ECO:0007669"/>
    <property type="project" value="InterPro"/>
</dbReference>
<dbReference type="InterPro" id="IPR012337">
    <property type="entry name" value="RNaseH-like_sf"/>
</dbReference>
<dbReference type="SUPFAM" id="SSF53098">
    <property type="entry name" value="Ribonuclease H-like"/>
    <property type="match status" value="1"/>
</dbReference>
<name>A0A2N9GAR5_FAGSY</name>
<dbReference type="PANTHER" id="PTHR33116:SF78">
    <property type="entry name" value="OS12G0587133 PROTEIN"/>
    <property type="match status" value="1"/>
</dbReference>
<feature type="domain" description="RNase H type-1" evidence="1">
    <location>
        <begin position="1242"/>
        <end position="1353"/>
    </location>
</feature>
<protein>
    <recommendedName>
        <fullName evidence="4">RNase H type-1 domain-containing protein</fullName>
    </recommendedName>
</protein>
<sequence length="1389" mass="156825">MDKLIEKTKALGWSKQLVVLEVEPDVKEKSKLMLLGKVLSSKVFSKTVVKEIILKAWNTAFEVEVAVLVKNIFLSSFQHEGEVRRGHEVKACRDGEVQALWKKGITMGVHGNWLRAESSEFQPRIDLEALKYSNLAECSLVEDNNSLRNPMGNGLVEPNPSLTDQALIKASKVWEQMQQRVPMDQSENWVESLEAAVGMERTVIVQQCDVEAFASVKRLSLHFENAKTSHPLVSGTQSVNQLDLVLIEPISLNLVKSLSGAPQPSGPPIKYAVKPNATIEVPSGINIDLGHSGGKRKVEDVSLIVPSKKAREEKSSSSPFKFNKAVTGHNCTFKSHKSISMKSLAREKSNKLRVGTNSDQVESSLQLLHIPEVVYSNNNCIAALVYSDPPESSWLLIGVYGPPYLAMRRKFWRLMEDIIEGFSEQWLMIGDLNSISSPSDKRGGSSSFWGSSKFFKAFVDNVGAIDLGFNGPRFTWSNRRIGLANIRERLDRGLCNVDWQSMFPKAGVRHPTAPNSDHNPILLDTHLETHGGSRPFRFVAMWVKDGSSVDVVQGAWDIPVEVQELEPTQENLAIEATLSLELNDWLEREEIKWKQKSRELWLKEGDKNSKFFHLSTMIRCRRNFIAEIKLPNNQWIQARADIENYFSSQFRELFQSSQLTITSELDELFSPCISEAENNDLSRVPDFQEVGDVVWSMHPLKAPGPDGLPGLFFKHYWSIVGDQIVAAVQSFFRFGSLLPQMNHTFITLIPKRIGACNFNQFRPISLCNFYYKIISKILVNRLRPLLPIIIEPTQTAFVPGWKRKCLSWSGRATLIKSVAQSIPSYAMSDFKLPEGLCSKLDAVVKKFWWNPSKDGSRFFTPMAWTKLCKPLCDGGLGFRSFQTANKALIAKLAWWVLSSWDSFCIKVLKAKYKVGPKWLDSSLALNASFSWRGLKSSKTLLYNGACKLVGSGENILVWEDPWVPDLPAFRPHPKNELVPKLSWSVAHFMKSDKSDWDINLLKQVFDDLSVQAILNIPKWSSVEEDKWIWTKTPNGILTAKSAFKEILTKTNSVVANPLLSKIWKLQLHDRLKMHLWQLAASLLPTKDIISKFASSLDSGCVLCENHVESAVHLFWECSLARAIWFGCKWRIHTDQLSISSPCQFFQLIVDPPDELNIDNSDKSAFTLYGFLILDQIWKVRNLKVYEGTEVEIVKLMRNLANLDREHFMLKGFYSSSMPRVRNVCWQKPLGEEMKLNCDAAMGCDFSTIAIVARDWRGTVLLALTKKVNTTIPLEAEVEALAWAVFVAADLGVERVTIESDSKSCVDCIHGVVSDAPWRINGILSNMSTLFRLHPLWSTSWVSRVANQAAYELVGWSQKSRFWGSFNFISGPPCFVNAVLKDLYDLAFDV</sequence>
<gene>
    <name evidence="3" type="ORF">FSB_LOCUS24193</name>
</gene>
<dbReference type="InterPro" id="IPR036397">
    <property type="entry name" value="RNaseH_sf"/>
</dbReference>
<evidence type="ECO:0000259" key="2">
    <source>
        <dbReference type="Pfam" id="PF13966"/>
    </source>
</evidence>
<dbReference type="Pfam" id="PF13966">
    <property type="entry name" value="zf-RVT"/>
    <property type="match status" value="1"/>
</dbReference>
<evidence type="ECO:0000259" key="1">
    <source>
        <dbReference type="Pfam" id="PF13456"/>
    </source>
</evidence>
<dbReference type="SUPFAM" id="SSF56219">
    <property type="entry name" value="DNase I-like"/>
    <property type="match status" value="1"/>
</dbReference>
<proteinExistence type="predicted"/>
<dbReference type="InterPro" id="IPR002156">
    <property type="entry name" value="RNaseH_domain"/>
</dbReference>
<dbReference type="EMBL" id="OIVN01001657">
    <property type="protein sequence ID" value="SPC96311.1"/>
    <property type="molecule type" value="Genomic_DNA"/>
</dbReference>
<dbReference type="Gene3D" id="3.60.10.10">
    <property type="entry name" value="Endonuclease/exonuclease/phosphatase"/>
    <property type="match status" value="1"/>
</dbReference>
<accession>A0A2N9GAR5</accession>
<organism evidence="3">
    <name type="scientific">Fagus sylvatica</name>
    <name type="common">Beechnut</name>
    <dbReference type="NCBI Taxonomy" id="28930"/>
    <lineage>
        <taxon>Eukaryota</taxon>
        <taxon>Viridiplantae</taxon>
        <taxon>Streptophyta</taxon>
        <taxon>Embryophyta</taxon>
        <taxon>Tracheophyta</taxon>
        <taxon>Spermatophyta</taxon>
        <taxon>Magnoliopsida</taxon>
        <taxon>eudicotyledons</taxon>
        <taxon>Gunneridae</taxon>
        <taxon>Pentapetalae</taxon>
        <taxon>rosids</taxon>
        <taxon>fabids</taxon>
        <taxon>Fagales</taxon>
        <taxon>Fagaceae</taxon>
        <taxon>Fagus</taxon>
    </lineage>
</organism>
<feature type="domain" description="Reverse transcriptase zinc-binding" evidence="2">
    <location>
        <begin position="1039"/>
        <end position="1124"/>
    </location>
</feature>
<reference evidence="3" key="1">
    <citation type="submission" date="2018-02" db="EMBL/GenBank/DDBJ databases">
        <authorList>
            <person name="Cohen D.B."/>
            <person name="Kent A.D."/>
        </authorList>
    </citation>
    <scope>NUCLEOTIDE SEQUENCE</scope>
</reference>
<dbReference type="GO" id="GO:0003676">
    <property type="term" value="F:nucleic acid binding"/>
    <property type="evidence" value="ECO:0007669"/>
    <property type="project" value="InterPro"/>
</dbReference>
<dbReference type="InterPro" id="IPR044730">
    <property type="entry name" value="RNase_H-like_dom_plant"/>
</dbReference>
<evidence type="ECO:0008006" key="4">
    <source>
        <dbReference type="Google" id="ProtNLM"/>
    </source>
</evidence>
<dbReference type="CDD" id="cd06222">
    <property type="entry name" value="RNase_H_like"/>
    <property type="match status" value="1"/>
</dbReference>
<dbReference type="Pfam" id="PF13456">
    <property type="entry name" value="RVT_3"/>
    <property type="match status" value="1"/>
</dbReference>
<dbReference type="PANTHER" id="PTHR33116">
    <property type="entry name" value="REVERSE TRANSCRIPTASE ZINC-BINDING DOMAIN-CONTAINING PROTEIN-RELATED-RELATED"/>
    <property type="match status" value="1"/>
</dbReference>